<dbReference type="PANTHER" id="PTHR11782:SF83">
    <property type="entry name" value="GUANOSINE-DIPHOSPHATASE"/>
    <property type="match status" value="1"/>
</dbReference>
<evidence type="ECO:0000256" key="3">
    <source>
        <dbReference type="PIRSR" id="PIRSR600407-1"/>
    </source>
</evidence>
<dbReference type="PROSITE" id="PS01238">
    <property type="entry name" value="GDA1_CD39_NTPASE"/>
    <property type="match status" value="1"/>
</dbReference>
<dbReference type="AlphaFoldDB" id="A0AAV2H1I5"/>
<dbReference type="PANTHER" id="PTHR11782">
    <property type="entry name" value="ADENOSINE/GUANOSINE DIPHOSPHATASE"/>
    <property type="match status" value="1"/>
</dbReference>
<dbReference type="CDD" id="cd24003">
    <property type="entry name" value="ASKHA_NBD_GDA1_CD39_NTPase"/>
    <property type="match status" value="1"/>
</dbReference>
<feature type="signal peptide" evidence="6">
    <location>
        <begin position="1"/>
        <end position="28"/>
    </location>
</feature>
<proteinExistence type="inferred from homology"/>
<evidence type="ECO:0000256" key="5">
    <source>
        <dbReference type="RuleBase" id="RU003833"/>
    </source>
</evidence>
<name>A0AAV2H1I5_LYMST</name>
<dbReference type="EMBL" id="CAXITT010000019">
    <property type="protein sequence ID" value="CAL1527535.1"/>
    <property type="molecule type" value="Genomic_DNA"/>
</dbReference>
<sequence length="487" mass="53071">MHPAKATDFLTSALICLTLCQLVTLTSCARPRRSHGHGHHTGYGILVDAGSSSSKLNIYRWDPPTPHKHVPNITLLSSERIKPGLDHFVNDQRNRSAYLEGILARAKKRIPQADHAKTPIFLMATAGVRKLTASDATRLLDGVRSVLANTTASPFLYSPSRVNVLSGEEEGVYSWIAANYLLGFFDKENPINKSTGVLEMGGGSTQITFIPTEPLYAGEFQVTVAGIQYQLYVQSYLQYGANEIKLKVAQQLLNRKPGVKEVDNPCVLTGDKDKVKLEDGITYSMKGTGSPSECQEILKTILKPWTGMDCQPKPCAIGPVYQPSVSGKKFFATQAYTYAPKNLQALPKDGVLNIDRLEQAAFKHCNKSMNEIASNKTEYASDDCLMALYIPTLLTLSYGFSRNTSSIKMTSSIANQSIDWTLGAMLVELSNTFDRDKAAYGVTCRPATAAGGKGVDMASRENSSAKPLQAFSSVLALSISFVVVFIC</sequence>
<evidence type="ECO:0000313" key="7">
    <source>
        <dbReference type="EMBL" id="CAL1527535.1"/>
    </source>
</evidence>
<feature type="binding site" evidence="4">
    <location>
        <begin position="202"/>
        <end position="206"/>
    </location>
    <ligand>
        <name>ATP</name>
        <dbReference type="ChEBI" id="CHEBI:30616"/>
    </ligand>
</feature>
<dbReference type="InterPro" id="IPR000407">
    <property type="entry name" value="GDA1_CD39_NTPase"/>
</dbReference>
<dbReference type="Proteomes" id="UP001497497">
    <property type="component" value="Unassembled WGS sequence"/>
</dbReference>
<evidence type="ECO:0000313" key="8">
    <source>
        <dbReference type="Proteomes" id="UP001497497"/>
    </source>
</evidence>
<evidence type="ECO:0000256" key="4">
    <source>
        <dbReference type="PIRSR" id="PIRSR600407-2"/>
    </source>
</evidence>
<organism evidence="7 8">
    <name type="scientific">Lymnaea stagnalis</name>
    <name type="common">Great pond snail</name>
    <name type="synonym">Helix stagnalis</name>
    <dbReference type="NCBI Taxonomy" id="6523"/>
    <lineage>
        <taxon>Eukaryota</taxon>
        <taxon>Metazoa</taxon>
        <taxon>Spiralia</taxon>
        <taxon>Lophotrochozoa</taxon>
        <taxon>Mollusca</taxon>
        <taxon>Gastropoda</taxon>
        <taxon>Heterobranchia</taxon>
        <taxon>Euthyneura</taxon>
        <taxon>Panpulmonata</taxon>
        <taxon>Hygrophila</taxon>
        <taxon>Lymnaeoidea</taxon>
        <taxon>Lymnaeidae</taxon>
        <taxon>Lymnaea</taxon>
    </lineage>
</organism>
<reference evidence="7 8" key="1">
    <citation type="submission" date="2024-04" db="EMBL/GenBank/DDBJ databases">
        <authorList>
            <consortium name="Genoscope - CEA"/>
            <person name="William W."/>
        </authorList>
    </citation>
    <scope>NUCLEOTIDE SEQUENCE [LARGE SCALE GENOMIC DNA]</scope>
</reference>
<feature type="active site" description="Proton acceptor" evidence="3">
    <location>
        <position position="170"/>
    </location>
</feature>
<keyword evidence="8" id="KW-1185">Reference proteome</keyword>
<comment type="caution">
    <text evidence="7">The sequence shown here is derived from an EMBL/GenBank/DDBJ whole genome shotgun (WGS) entry which is preliminary data.</text>
</comment>
<dbReference type="PROSITE" id="PS51257">
    <property type="entry name" value="PROKAR_LIPOPROTEIN"/>
    <property type="match status" value="1"/>
</dbReference>
<keyword evidence="4" id="KW-0547">Nucleotide-binding</keyword>
<accession>A0AAV2H1I5</accession>
<keyword evidence="6" id="KW-0732">Signal</keyword>
<dbReference type="Gene3D" id="3.30.420.150">
    <property type="entry name" value="Exopolyphosphatase. Domain 2"/>
    <property type="match status" value="1"/>
</dbReference>
<keyword evidence="4" id="KW-0067">ATP-binding</keyword>
<evidence type="ECO:0000256" key="6">
    <source>
        <dbReference type="SAM" id="SignalP"/>
    </source>
</evidence>
<gene>
    <name evidence="7" type="ORF">GSLYS_00001712001</name>
</gene>
<dbReference type="GO" id="GO:0009134">
    <property type="term" value="P:nucleoside diphosphate catabolic process"/>
    <property type="evidence" value="ECO:0007669"/>
    <property type="project" value="TreeGrafter"/>
</dbReference>
<evidence type="ECO:0000256" key="1">
    <source>
        <dbReference type="ARBA" id="ARBA00009283"/>
    </source>
</evidence>
<dbReference type="GO" id="GO:0005886">
    <property type="term" value="C:plasma membrane"/>
    <property type="evidence" value="ECO:0007669"/>
    <property type="project" value="TreeGrafter"/>
</dbReference>
<protein>
    <submittedName>
        <fullName evidence="7">Uncharacterized protein</fullName>
    </submittedName>
</protein>
<dbReference type="GO" id="GO:0045134">
    <property type="term" value="F:UDP phosphatase activity"/>
    <property type="evidence" value="ECO:0007669"/>
    <property type="project" value="TreeGrafter"/>
</dbReference>
<evidence type="ECO:0000256" key="2">
    <source>
        <dbReference type="ARBA" id="ARBA00022801"/>
    </source>
</evidence>
<dbReference type="GO" id="GO:0005524">
    <property type="term" value="F:ATP binding"/>
    <property type="evidence" value="ECO:0007669"/>
    <property type="project" value="UniProtKB-KW"/>
</dbReference>
<dbReference type="Gene3D" id="3.30.420.40">
    <property type="match status" value="1"/>
</dbReference>
<keyword evidence="2 5" id="KW-0378">Hydrolase</keyword>
<comment type="similarity">
    <text evidence="1 5">Belongs to the GDA1/CD39 NTPase family.</text>
</comment>
<dbReference type="GO" id="GO:0017111">
    <property type="term" value="F:ribonucleoside triphosphate phosphatase activity"/>
    <property type="evidence" value="ECO:0007669"/>
    <property type="project" value="TreeGrafter"/>
</dbReference>
<dbReference type="Pfam" id="PF01150">
    <property type="entry name" value="GDA1_CD39"/>
    <property type="match status" value="1"/>
</dbReference>
<dbReference type="GO" id="GO:0004382">
    <property type="term" value="F:GDP phosphatase activity"/>
    <property type="evidence" value="ECO:0007669"/>
    <property type="project" value="TreeGrafter"/>
</dbReference>
<feature type="chain" id="PRO_5043853118" evidence="6">
    <location>
        <begin position="29"/>
        <end position="487"/>
    </location>
</feature>